<reference evidence="1 2" key="1">
    <citation type="journal article" date="2012" name="Appl. Environ. Microbiol.">
        <title>High Diversity and Novel Species of Pseudomonas aeruginosa Bacteriophages.</title>
        <authorList>
            <person name="Sepulveda-Robles O."/>
            <person name="Kameyama L."/>
            <person name="Guarneros G."/>
        </authorList>
    </citation>
    <scope>NUCLEOTIDE SEQUENCE [LARGE SCALE GENOMIC DNA]</scope>
</reference>
<gene>
    <name evidence="1" type="ORF">PaMx73_39</name>
</gene>
<dbReference type="EMBL" id="JQ067085">
    <property type="protein sequence ID" value="AII21863.1"/>
    <property type="molecule type" value="Genomic_DNA"/>
</dbReference>
<evidence type="ECO:0000313" key="2">
    <source>
        <dbReference type="Proteomes" id="UP000006183"/>
    </source>
</evidence>
<evidence type="ECO:0000313" key="1">
    <source>
        <dbReference type="EMBL" id="AII21863.1"/>
    </source>
</evidence>
<organism evidence="1 2">
    <name type="scientific">Pseudomonas phage PaMx73</name>
    <dbReference type="NCBI Taxonomy" id="1175655"/>
    <lineage>
        <taxon>Viruses</taxon>
        <taxon>Duplodnaviria</taxon>
        <taxon>Heunggongvirae</taxon>
        <taxon>Uroviricota</taxon>
        <taxon>Caudoviricetes</taxon>
        <taxon>Casadabanvirus</taxon>
        <taxon>Casadabanvirus JBD26</taxon>
        <taxon>Casadabanvirus D3112</taxon>
    </lineage>
</organism>
<proteinExistence type="predicted"/>
<protein>
    <submittedName>
        <fullName evidence="1">Uncharacterized protein</fullName>
    </submittedName>
</protein>
<dbReference type="Proteomes" id="UP000006183">
    <property type="component" value="Segment"/>
</dbReference>
<sequence>MATYSQEFDMSDHTLAISQLTIAAQNAEHNAPIIEAQGDLAQAELDRRVAAECHSAIDVLEHQEPQQ</sequence>
<name>A0A076FRF0_9CAUD</name>
<accession>A0A076FRF0</accession>